<reference evidence="7" key="1">
    <citation type="submission" date="2020-04" db="EMBL/GenBank/DDBJ databases">
        <title>Genome Assembly and Annotation of Botryosphaeria dothidea sdau 11-99, a Latent Pathogen of Apple Fruit Ring Rot in China.</title>
        <authorList>
            <person name="Yu C."/>
            <person name="Diao Y."/>
            <person name="Lu Q."/>
            <person name="Zhao J."/>
            <person name="Cui S."/>
            <person name="Peng C."/>
            <person name="He B."/>
            <person name="Liu H."/>
        </authorList>
    </citation>
    <scope>NUCLEOTIDE SEQUENCE [LARGE SCALE GENOMIC DNA]</scope>
    <source>
        <strain evidence="7">Sdau11-99</strain>
    </source>
</reference>
<evidence type="ECO:0000256" key="3">
    <source>
        <dbReference type="ARBA" id="ARBA00022737"/>
    </source>
</evidence>
<keyword evidence="5" id="KW-0687">Ribonucleoprotein</keyword>
<dbReference type="OrthoDB" id="10251741at2759"/>
<dbReference type="Pfam" id="PF01783">
    <property type="entry name" value="Ribosomal_L32p"/>
    <property type="match status" value="1"/>
</dbReference>
<dbReference type="PROSITE" id="PS00678">
    <property type="entry name" value="WD_REPEATS_1"/>
    <property type="match status" value="1"/>
</dbReference>
<evidence type="ECO:0000256" key="6">
    <source>
        <dbReference type="PROSITE-ProRule" id="PRU00221"/>
    </source>
</evidence>
<evidence type="ECO:0000256" key="5">
    <source>
        <dbReference type="ARBA" id="ARBA00023274"/>
    </source>
</evidence>
<feature type="repeat" description="WD" evidence="6">
    <location>
        <begin position="398"/>
        <end position="439"/>
    </location>
</feature>
<evidence type="ECO:0000256" key="1">
    <source>
        <dbReference type="ARBA" id="ARBA00008560"/>
    </source>
</evidence>
<dbReference type="NCBIfam" id="TIGR01031">
    <property type="entry name" value="rpmF_bact"/>
    <property type="match status" value="1"/>
</dbReference>
<evidence type="ECO:0000313" key="7">
    <source>
        <dbReference type="EMBL" id="KAF4313396.1"/>
    </source>
</evidence>
<dbReference type="PANTHER" id="PTHR44090">
    <property type="entry name" value="WD REPEAT-CONTAINING PROTEIN 61"/>
    <property type="match status" value="1"/>
</dbReference>
<evidence type="ECO:0000256" key="4">
    <source>
        <dbReference type="ARBA" id="ARBA00022980"/>
    </source>
</evidence>
<dbReference type="InterPro" id="IPR001680">
    <property type="entry name" value="WD40_rpt"/>
</dbReference>
<dbReference type="InterPro" id="IPR036322">
    <property type="entry name" value="WD40_repeat_dom_sf"/>
</dbReference>
<name>A0A8H4J612_9PEZI</name>
<evidence type="ECO:0000256" key="2">
    <source>
        <dbReference type="ARBA" id="ARBA00022574"/>
    </source>
</evidence>
<gene>
    <name evidence="7" type="ORF">GTA08_BOTSDO00278</name>
</gene>
<dbReference type="Gene3D" id="2.130.10.10">
    <property type="entry name" value="YVTN repeat-like/Quinoprotein amine dehydrogenase"/>
    <property type="match status" value="1"/>
</dbReference>
<dbReference type="PROSITE" id="PS50082">
    <property type="entry name" value="WD_REPEATS_2"/>
    <property type="match status" value="2"/>
</dbReference>
<dbReference type="AlphaFoldDB" id="A0A8H4J612"/>
<dbReference type="GO" id="GO:0006412">
    <property type="term" value="P:translation"/>
    <property type="evidence" value="ECO:0007669"/>
    <property type="project" value="InterPro"/>
</dbReference>
<dbReference type="GO" id="GO:0005634">
    <property type="term" value="C:nucleus"/>
    <property type="evidence" value="ECO:0007669"/>
    <property type="project" value="TreeGrafter"/>
</dbReference>
<dbReference type="SMART" id="SM00320">
    <property type="entry name" value="WD40"/>
    <property type="match status" value="7"/>
</dbReference>
<keyword evidence="4" id="KW-0689">Ribosomal protein</keyword>
<dbReference type="InterPro" id="IPR015943">
    <property type="entry name" value="WD40/YVTN_repeat-like_dom_sf"/>
</dbReference>
<dbReference type="SUPFAM" id="SSF50978">
    <property type="entry name" value="WD40 repeat-like"/>
    <property type="match status" value="1"/>
</dbReference>
<keyword evidence="8" id="KW-1185">Reference proteome</keyword>
<sequence length="641" mass="69552">MAALRQFSAGPLAALVPAANSSTRTLPPLLRRLQQRPLLPVSLRIPGPAVAAIAGVSGILSGIWESILRAVPKNKTSHMKKRHRQMAGKALKDVTEVVKCPGCGRPKRAHILCPYCVQSQNASSGERDLPPLPSLAPSAPLEAASPRSHGALAAFPHQIDQWADFYRSRSNTSLSTRLTTYLVAHPTDIFSIAPTKTCLLSASGSSSIRIYSTTEPDFPHVQTLQGVHKLGCHHIVTSANGQKAASAGFGGDVKLWSLGEDCAWKEAGSVVEGSKAGEVWAISLSEDGTYLASTTHDGRINVWETSSKEKIREFETKGSFGMSIHLSVDGRFTASGHENGSVYIFNNETGRMLHSLPGLIKPIRALAFSPGCKLLAAAGDARTIALYDVESGEQVANLSGHAAWIMSLDWNDTGEYLLSGSFDGKAKVWSVETKTCVATHSESDKALWSVKWLPKTHRAEMFAVAGAGKSISFYREASASRLRDSVFVMSASTALSYPQPRLEGLPGICISLWRRLSTTAKATAGNAIQLDERGLLHVKPDAFGRTFVTELVDFCDYWINVKRRPDVLSYADACWKPVQQQPLGGRSQFSTRNGDGGVSQGFQVVVLEFPEWVTNTTELPDSYIFDTVCDERFEPVNLGWR</sequence>
<dbReference type="GO" id="GO:0015934">
    <property type="term" value="C:large ribosomal subunit"/>
    <property type="evidence" value="ECO:0007669"/>
    <property type="project" value="InterPro"/>
</dbReference>
<comment type="caution">
    <text evidence="7">The sequence shown here is derived from an EMBL/GenBank/DDBJ whole genome shotgun (WGS) entry which is preliminary data.</text>
</comment>
<dbReference type="SUPFAM" id="SSF57829">
    <property type="entry name" value="Zn-binding ribosomal proteins"/>
    <property type="match status" value="1"/>
</dbReference>
<organism evidence="7 8">
    <name type="scientific">Botryosphaeria dothidea</name>
    <dbReference type="NCBI Taxonomy" id="55169"/>
    <lineage>
        <taxon>Eukaryota</taxon>
        <taxon>Fungi</taxon>
        <taxon>Dikarya</taxon>
        <taxon>Ascomycota</taxon>
        <taxon>Pezizomycotina</taxon>
        <taxon>Dothideomycetes</taxon>
        <taxon>Dothideomycetes incertae sedis</taxon>
        <taxon>Botryosphaeriales</taxon>
        <taxon>Botryosphaeriaceae</taxon>
        <taxon>Botryosphaeria</taxon>
    </lineage>
</organism>
<evidence type="ECO:0000313" key="8">
    <source>
        <dbReference type="Proteomes" id="UP000572817"/>
    </source>
</evidence>
<protein>
    <submittedName>
        <fullName evidence="7">Uncharacterized protein</fullName>
    </submittedName>
</protein>
<dbReference type="EMBL" id="WWBZ02000001">
    <property type="protein sequence ID" value="KAF4313396.1"/>
    <property type="molecule type" value="Genomic_DNA"/>
</dbReference>
<dbReference type="GO" id="GO:0003735">
    <property type="term" value="F:structural constituent of ribosome"/>
    <property type="evidence" value="ECO:0007669"/>
    <property type="project" value="InterPro"/>
</dbReference>
<keyword evidence="2 6" id="KW-0853">WD repeat</keyword>
<accession>A0A8H4J612</accession>
<feature type="repeat" description="WD" evidence="6">
    <location>
        <begin position="272"/>
        <end position="313"/>
    </location>
</feature>
<dbReference type="PROSITE" id="PS50294">
    <property type="entry name" value="WD_REPEATS_REGION"/>
    <property type="match status" value="1"/>
</dbReference>
<comment type="similarity">
    <text evidence="1">Belongs to the bacterial ribosomal protein bL32 family.</text>
</comment>
<dbReference type="InterPro" id="IPR002677">
    <property type="entry name" value="Ribosomal_bL32"/>
</dbReference>
<dbReference type="InterPro" id="IPR011332">
    <property type="entry name" value="Ribosomal_zn-bd"/>
</dbReference>
<keyword evidence="3" id="KW-0677">Repeat</keyword>
<proteinExistence type="inferred from homology"/>
<dbReference type="InterPro" id="IPR051510">
    <property type="entry name" value="SKI8"/>
</dbReference>
<dbReference type="Pfam" id="PF00400">
    <property type="entry name" value="WD40"/>
    <property type="match status" value="3"/>
</dbReference>
<dbReference type="PANTHER" id="PTHR44090:SF1">
    <property type="entry name" value="SUPERKILLER COMPLEX PROTEIN 8"/>
    <property type="match status" value="1"/>
</dbReference>
<dbReference type="CDD" id="cd00200">
    <property type="entry name" value="WD40"/>
    <property type="match status" value="1"/>
</dbReference>
<dbReference type="InterPro" id="IPR019775">
    <property type="entry name" value="WD40_repeat_CS"/>
</dbReference>
<dbReference type="Proteomes" id="UP000572817">
    <property type="component" value="Unassembled WGS sequence"/>
</dbReference>